<evidence type="ECO:0000256" key="9">
    <source>
        <dbReference type="ARBA" id="ARBA00023180"/>
    </source>
</evidence>
<evidence type="ECO:0000256" key="6">
    <source>
        <dbReference type="ARBA" id="ARBA00022679"/>
    </source>
</evidence>
<evidence type="ECO:0000313" key="20">
    <source>
        <dbReference type="Proteomes" id="UP000700334"/>
    </source>
</evidence>
<comment type="similarity">
    <text evidence="4">Belongs to the glycosyltransferase 8 family.</text>
</comment>
<dbReference type="InterPro" id="IPR040525">
    <property type="entry name" value="UGGT_TRXL_4"/>
</dbReference>
<feature type="region of interest" description="Disordered" evidence="13">
    <location>
        <begin position="1"/>
        <end position="77"/>
    </location>
</feature>
<dbReference type="Pfam" id="PF18402">
    <property type="entry name" value="Thioredoxin_14"/>
    <property type="match status" value="1"/>
</dbReference>
<evidence type="ECO:0000256" key="2">
    <source>
        <dbReference type="ARBA" id="ARBA00004319"/>
    </source>
</evidence>
<sequence>WTGGQGEPSPPPGGPRRGRRSIVHAAAHSGAGGRYVTGGPAGVGPRRSAHARGPRRPGRRRGGRSRLPRRGDGRRATGSRFHLHAMAKAAAGVRLLLGVTAPWLWLWLLGARTASASKTVTAHLAAKWPDTPLLLETSEFVAEESNEKFWQFLETVKELAIYKQTESEYSYYNLILKKAGQFLDNLHISLLKFALSMRAYSPTIEMFQQIAADEPPPDGCNAFVVIHEKHTCKINEIKKLLKKATSRPRPYLFKGDHKFPTKKENSPVVILYAEMGTRAFGKFHAVLSEKAQNGEILYVLRHYIQKPSSQKMYLSGYGVELAIKSTEYKALDDTQVKTETNTTVEDEIETNEVQGFLFGKLKEIYSDLSDNLTAFQKYLIESSKEMMPLKVWELQDLSFQAASQIMSTPVYDAIKLMKDISQNFPIKARSLTRIAVNQKMREEIQENQKDLHKRFAIHPGDACLFINGLRLEMDSFDPFSILDMLKLEGKIMNGLLNLGVNREDMSRFLKLNSPVWDHSYVLDIRHSSIRWINDLESDHMYVTWPSSCQELLKPVFPGSIPSIRRNFHNLVLFIDPAQEYTLDFIKLAKLFYFHKIPLRIGLVFLVNTDDEIDGANDAGVALWRAFNYITEKQDASQAFISIVHMYEEVKKQNILTVENVKSVLQNKFPHANIWDILGIHSKYDNERKTGANFYKMTGLGPLPQALYNGEFFNHEELNTEELEMAVLHRMMDATVYLQRDVIMGTLNDKTRTIDFLMEKNNVVPRINPLILHAKWQYLNLISTSVTADVEDFSTFFFLDSQDKSAVIAKNMHYLTQEDDSIISPVTFWIIADFDKPSGRKLLFNALKHMKTSVHSRLGVIYNPTSKINEENTAISRGILAAFLTQKNSFLKNVLRKLSKEETATAIYSGDKIKTFLTEGVDKNALERKYNTVGVNIFRTHQLFCQDVLKLSPGELGVVSNGKFLGPLDENFYAEDFYLLEKITFTKSVEKIKGIVENMEMNSKNLSDLVMKVDALFSSLPKHTSRSDVTFLKENHSIIKIDPQENDVFIDVIAIVDPLTREAQKMAQLLIVLGKIINMKTRLFLNCKGMLSEAPLKSFYRFVLEPELMSGSNDILQPVAKFLDIPESPLLTLNMITPEGWLVETVHSSCDLDNIHLKDIERAVVAEYELEYLLLEGNCIDVTAEQPPRGLQFTLGTKRKPVMVDTIVMANLGYFQLKANPGAWILKLRQGKSEDIYQIVGHQGTDSEPDLGDVTVVLDSFKSKILEVQVQKKPGKTKEDILTDEEEEIKGVWDSIKSFTRRLHKKKDKEEADILNIFSVASGHLYERFLRIMMLSVLRNTKTPVKFWFLKNYLSPTFKEVIPHMAEEYGFQYELVQYRWPRWLHQQTEKQRIIWGYKILFLDVLFPLAVDKIIFVDADQIVRHDLKELRDFDLDGAPYGYTPFCDSRAEMDGYRFWKTGYWASHLLRRKYHISALYVVDLKKFRRIAAGDRLRGQYQALSQDPNSLSNLDQDLPNNMIYQVAIKSLPQDWLWCETWCDDESKQRAKTIDLCNNPKTKEPKLKAAARIVPEWVDYDTEIRQLLQHLEKKKKSASKSSSCGAFIKCLSLILYLFDKGSFTAIVFHAEACLSCSQTPSVGGVYKPLCHTEPGPCRGHSMGAEPESAQGKPPAAGSGH</sequence>
<feature type="domain" description="Glucosyltransferase 24 catalytic" evidence="18">
    <location>
        <begin position="1314"/>
        <end position="1581"/>
    </location>
</feature>
<dbReference type="GO" id="GO:0051082">
    <property type="term" value="F:unfolded protein binding"/>
    <property type="evidence" value="ECO:0007669"/>
    <property type="project" value="TreeGrafter"/>
</dbReference>
<dbReference type="SUPFAM" id="SSF53448">
    <property type="entry name" value="Nucleotide-diphospho-sugar transferases"/>
    <property type="match status" value="1"/>
</dbReference>
<evidence type="ECO:0000259" key="14">
    <source>
        <dbReference type="Pfam" id="PF18400"/>
    </source>
</evidence>
<keyword evidence="20" id="KW-1185">Reference proteome</keyword>
<organism evidence="19 20">
    <name type="scientific">Galemys pyrenaicus</name>
    <name type="common">Iberian desman</name>
    <name type="synonym">Pyrenean desman</name>
    <dbReference type="NCBI Taxonomy" id="202257"/>
    <lineage>
        <taxon>Eukaryota</taxon>
        <taxon>Metazoa</taxon>
        <taxon>Chordata</taxon>
        <taxon>Craniata</taxon>
        <taxon>Vertebrata</taxon>
        <taxon>Euteleostomi</taxon>
        <taxon>Mammalia</taxon>
        <taxon>Eutheria</taxon>
        <taxon>Laurasiatheria</taxon>
        <taxon>Eulipotyphla</taxon>
        <taxon>Talpidae</taxon>
        <taxon>Galemys</taxon>
    </lineage>
</organism>
<evidence type="ECO:0000256" key="5">
    <source>
        <dbReference type="ARBA" id="ARBA00022676"/>
    </source>
</evidence>
<keyword evidence="5" id="KW-0328">Glycosyltransferase</keyword>
<dbReference type="PANTHER" id="PTHR11226">
    <property type="entry name" value="UDP-GLUCOSE GLYCOPROTEIN:GLUCOSYLTRANSFERASE"/>
    <property type="match status" value="1"/>
</dbReference>
<evidence type="ECO:0000313" key="19">
    <source>
        <dbReference type="EMBL" id="KAG8517022.1"/>
    </source>
</evidence>
<dbReference type="InterPro" id="IPR040693">
    <property type="entry name" value="UGGT_TRXL_1"/>
</dbReference>
<feature type="compositionally biased region" description="Basic residues" evidence="13">
    <location>
        <begin position="47"/>
        <end position="68"/>
    </location>
</feature>
<dbReference type="InterPro" id="IPR009448">
    <property type="entry name" value="UDP-g_GGtrans"/>
</dbReference>
<keyword evidence="7" id="KW-0732">Signal</keyword>
<evidence type="ECO:0000256" key="12">
    <source>
        <dbReference type="ARBA" id="ARBA00081614"/>
    </source>
</evidence>
<dbReference type="InterPro" id="IPR029044">
    <property type="entry name" value="Nucleotide-diphossugar_trans"/>
</dbReference>
<dbReference type="Pfam" id="PF18400">
    <property type="entry name" value="Thioredoxin_12"/>
    <property type="match status" value="1"/>
</dbReference>
<feature type="domain" description="UGGT thioredoxin-like" evidence="16">
    <location>
        <begin position="523"/>
        <end position="770"/>
    </location>
</feature>
<dbReference type="CDD" id="cd06432">
    <property type="entry name" value="GT8_HUGT1_C_like"/>
    <property type="match status" value="1"/>
</dbReference>
<evidence type="ECO:0000256" key="3">
    <source>
        <dbReference type="ARBA" id="ARBA00004922"/>
    </source>
</evidence>
<dbReference type="Pfam" id="PF18403">
    <property type="entry name" value="Thioredoxin_15"/>
    <property type="match status" value="1"/>
</dbReference>
<dbReference type="Pfam" id="PF18404">
    <property type="entry name" value="Glyco_transf_24"/>
    <property type="match status" value="1"/>
</dbReference>
<dbReference type="InterPro" id="IPR040497">
    <property type="entry name" value="Glyco_transf_24"/>
</dbReference>
<dbReference type="OrthoDB" id="27683at2759"/>
<evidence type="ECO:0000256" key="10">
    <source>
        <dbReference type="ARBA" id="ARBA00045874"/>
    </source>
</evidence>
<accession>A0A8J6ADK4</accession>
<dbReference type="PANTHER" id="PTHR11226:SF1">
    <property type="entry name" value="UDP-GLUCOSE:GLYCOPROTEIN GLUCOSYLTRANSFERASE 2"/>
    <property type="match status" value="1"/>
</dbReference>
<dbReference type="GO" id="GO:0005788">
    <property type="term" value="C:endoplasmic reticulum lumen"/>
    <property type="evidence" value="ECO:0007669"/>
    <property type="project" value="UniProtKB-SubCell"/>
</dbReference>
<reference evidence="19" key="1">
    <citation type="journal article" date="2021" name="Evol. Appl.">
        <title>The genome of the Pyrenean desman and the effects of bottlenecks and inbreeding on the genomic landscape of an endangered species.</title>
        <authorList>
            <person name="Escoda L."/>
            <person name="Castresana J."/>
        </authorList>
    </citation>
    <scope>NUCLEOTIDE SEQUENCE</scope>
    <source>
        <strain evidence="19">IBE-C5619</strain>
    </source>
</reference>
<dbReference type="EMBL" id="JAGFMF010011662">
    <property type="protein sequence ID" value="KAG8517022.1"/>
    <property type="molecule type" value="Genomic_DNA"/>
</dbReference>
<evidence type="ECO:0000259" key="18">
    <source>
        <dbReference type="Pfam" id="PF18404"/>
    </source>
</evidence>
<dbReference type="FunFam" id="3.90.550.10:FF:000004">
    <property type="entry name" value="UDP-glucose glycoprotein glucosyltransferase 1"/>
    <property type="match status" value="1"/>
</dbReference>
<comment type="subcellular location">
    <subcellularLocation>
        <location evidence="2">Endoplasmic reticulum lumen</location>
    </subcellularLocation>
</comment>
<dbReference type="Proteomes" id="UP000700334">
    <property type="component" value="Unassembled WGS sequence"/>
</dbReference>
<evidence type="ECO:0000256" key="11">
    <source>
        <dbReference type="ARBA" id="ARBA00048456"/>
    </source>
</evidence>
<dbReference type="InterPro" id="IPR040694">
    <property type="entry name" value="UGGT_TRXL_2"/>
</dbReference>
<evidence type="ECO:0000256" key="1">
    <source>
        <dbReference type="ARBA" id="ARBA00001913"/>
    </source>
</evidence>
<comment type="pathway">
    <text evidence="3">Protein modification; protein glycosylation.</text>
</comment>
<feature type="domain" description="UDP-glucose:glycoprotein glucosyltransferase thioredoxin-like" evidence="17">
    <location>
        <begin position="799"/>
        <end position="1016"/>
    </location>
</feature>
<dbReference type="UniPathway" id="UPA00378"/>
<evidence type="ECO:0000259" key="15">
    <source>
        <dbReference type="Pfam" id="PF18401"/>
    </source>
</evidence>
<keyword evidence="6" id="KW-0808">Transferase</keyword>
<keyword evidence="9" id="KW-0325">Glycoprotein</keyword>
<comment type="cofactor">
    <cofactor evidence="1">
        <name>Ca(2+)</name>
        <dbReference type="ChEBI" id="CHEBI:29108"/>
    </cofactor>
</comment>
<gene>
    <name evidence="19" type="ORF">J0S82_015304</name>
</gene>
<dbReference type="GO" id="GO:0036503">
    <property type="term" value="P:ERAD pathway"/>
    <property type="evidence" value="ECO:0007669"/>
    <property type="project" value="TreeGrafter"/>
</dbReference>
<dbReference type="Pfam" id="PF06427">
    <property type="entry name" value="UDP-g_GGTase"/>
    <property type="match status" value="1"/>
</dbReference>
<evidence type="ECO:0000256" key="8">
    <source>
        <dbReference type="ARBA" id="ARBA00022824"/>
    </source>
</evidence>
<dbReference type="Pfam" id="PF18401">
    <property type="entry name" value="Thioredoxin_13"/>
    <property type="match status" value="1"/>
</dbReference>
<evidence type="ECO:0000259" key="16">
    <source>
        <dbReference type="Pfam" id="PF18402"/>
    </source>
</evidence>
<keyword evidence="8" id="KW-0256">Endoplasmic reticulum</keyword>
<dbReference type="GO" id="GO:0018279">
    <property type="term" value="P:protein N-linked glycosylation via asparagine"/>
    <property type="evidence" value="ECO:0007669"/>
    <property type="project" value="TreeGrafter"/>
</dbReference>
<feature type="domain" description="UGGT thioredoxin-like" evidence="14">
    <location>
        <begin position="131"/>
        <end position="311"/>
    </location>
</feature>
<dbReference type="Gene3D" id="3.90.550.10">
    <property type="entry name" value="Spore Coat Polysaccharide Biosynthesis Protein SpsA, Chain A"/>
    <property type="match status" value="1"/>
</dbReference>
<feature type="compositionally biased region" description="Gly residues" evidence="13">
    <location>
        <begin position="30"/>
        <end position="42"/>
    </location>
</feature>
<protein>
    <recommendedName>
        <fullName evidence="12">UDP-glucose ceramide glucosyltransferase-like 1</fullName>
    </recommendedName>
</protein>
<dbReference type="GO" id="GO:0003980">
    <property type="term" value="F:UDP-glucose:glycoprotein glucosyltransferase activity"/>
    <property type="evidence" value="ECO:0007669"/>
    <property type="project" value="InterPro"/>
</dbReference>
<comment type="function">
    <text evidence="10">Recognizes glycoproteins with minor folding defects. Reglucosylates single N-glycans near the misfolded part of the protein, thus providing quality control for protein folding in the endoplasmic reticulum. Reglucosylated proteins are recognized by calreticulin for recycling to the endoplasmic reticulum and refolding or degradation.</text>
</comment>
<evidence type="ECO:0000256" key="4">
    <source>
        <dbReference type="ARBA" id="ARBA00006351"/>
    </source>
</evidence>
<name>A0A8J6ADK4_GALPY</name>
<dbReference type="InterPro" id="IPR040692">
    <property type="entry name" value="UGGT_TRXL_3"/>
</dbReference>
<evidence type="ECO:0000256" key="13">
    <source>
        <dbReference type="SAM" id="MobiDB-lite"/>
    </source>
</evidence>
<comment type="caution">
    <text evidence="19">The sequence shown here is derived from an EMBL/GenBank/DDBJ whole genome shotgun (WGS) entry which is preliminary data.</text>
</comment>
<comment type="catalytic activity">
    <reaction evidence="11">
        <text>N(4)-(alpha-D-Man-(1-&gt;2)-alpha-D-Man-(1-&gt;2)-alpha-D-Man-(1-&gt;3)-[alpha-D-Man-(1-&gt;2)-alpha-D-Man-(1-&gt;3)-[alpha-D-Man-(1-&gt;2)-alpha-D-Man-(1-&gt;6)]-alpha-D-Man-(1-&gt;6)]-beta-D-Man-(1-&gt;4)-beta-D-GlcNAc-(1-&gt;4)-beta-D-GlcNAc)-L-asparaginyl-[protein] (N-glucan mannose isomer 9A1,2,3B1,2,3) + UDP-alpha-D-glucose = N(4)-(alpha-D-Glc-(1-&gt;3)-alpha-D-Man-(1-&gt;2)-alpha-D-Man-(1-&gt;2)-alpha-D-Man-(1-&gt;3)-[alpha-D-Man-(1-&gt;2)-alpha-D-Man-(1-&gt;3)-[alpha-D-Man-(1-&gt;2)-alpha-D-Man-(1-&gt;6)]-alpha-D-Man-(1-&gt;6)]-beta-D-Man-(1-&gt;4)-beta-D-GlcNAc-(1-&gt;4)-beta-D-GlcNAc)-L-asparaginyl-[protein] + UDP + H(+)</text>
        <dbReference type="Rhea" id="RHEA:61304"/>
        <dbReference type="Rhea" id="RHEA-COMP:14356"/>
        <dbReference type="Rhea" id="RHEA-COMP:14357"/>
        <dbReference type="ChEBI" id="CHEBI:15378"/>
        <dbReference type="ChEBI" id="CHEBI:58223"/>
        <dbReference type="ChEBI" id="CHEBI:58885"/>
        <dbReference type="ChEBI" id="CHEBI:59080"/>
        <dbReference type="ChEBI" id="CHEBI:139493"/>
    </reaction>
</comment>
<feature type="non-terminal residue" evidence="19">
    <location>
        <position position="1674"/>
    </location>
</feature>
<evidence type="ECO:0000259" key="17">
    <source>
        <dbReference type="Pfam" id="PF18403"/>
    </source>
</evidence>
<proteinExistence type="inferred from homology"/>
<feature type="region of interest" description="Disordered" evidence="13">
    <location>
        <begin position="1654"/>
        <end position="1674"/>
    </location>
</feature>
<evidence type="ECO:0000256" key="7">
    <source>
        <dbReference type="ARBA" id="ARBA00022729"/>
    </source>
</evidence>
<feature type="domain" description="UGGT thioredoxin-like" evidence="15">
    <location>
        <begin position="382"/>
        <end position="511"/>
    </location>
</feature>